<evidence type="ECO:0000313" key="2">
    <source>
        <dbReference type="Proteomes" id="UP000789702"/>
    </source>
</evidence>
<organism evidence="1 2">
    <name type="scientific">Dentiscutata heterogama</name>
    <dbReference type="NCBI Taxonomy" id="1316150"/>
    <lineage>
        <taxon>Eukaryota</taxon>
        <taxon>Fungi</taxon>
        <taxon>Fungi incertae sedis</taxon>
        <taxon>Mucoromycota</taxon>
        <taxon>Glomeromycotina</taxon>
        <taxon>Glomeromycetes</taxon>
        <taxon>Diversisporales</taxon>
        <taxon>Gigasporaceae</taxon>
        <taxon>Dentiscutata</taxon>
    </lineage>
</organism>
<dbReference type="Proteomes" id="UP000789702">
    <property type="component" value="Unassembled WGS sequence"/>
</dbReference>
<keyword evidence="2" id="KW-1185">Reference proteome</keyword>
<accession>A0ACA9M0E2</accession>
<comment type="caution">
    <text evidence="1">The sequence shown here is derived from an EMBL/GenBank/DDBJ whole genome shotgun (WGS) entry which is preliminary data.</text>
</comment>
<dbReference type="EMBL" id="CAJVPU010006308">
    <property type="protein sequence ID" value="CAG8559386.1"/>
    <property type="molecule type" value="Genomic_DNA"/>
</dbReference>
<name>A0ACA9M0E2_9GLOM</name>
<reference evidence="1" key="1">
    <citation type="submission" date="2021-06" db="EMBL/GenBank/DDBJ databases">
        <authorList>
            <person name="Kallberg Y."/>
            <person name="Tangrot J."/>
            <person name="Rosling A."/>
        </authorList>
    </citation>
    <scope>NUCLEOTIDE SEQUENCE</scope>
    <source>
        <strain evidence="1">IL203A</strain>
    </source>
</reference>
<protein>
    <submittedName>
        <fullName evidence="1">14232_t:CDS:1</fullName>
    </submittedName>
</protein>
<gene>
    <name evidence="1" type="ORF">DHETER_LOCUS5578</name>
</gene>
<evidence type="ECO:0000313" key="1">
    <source>
        <dbReference type="EMBL" id="CAG8559386.1"/>
    </source>
</evidence>
<proteinExistence type="predicted"/>
<sequence length="63" mass="7860">MDDPKQVENEFKDKFKKLRKTHKKNKLEILKELAKKPQFKNLAKKQILEYNKRRKQQNRYNMI</sequence>